<name>A0ABN6U770_9NOCA</name>
<keyword evidence="2" id="KW-1185">Reference proteome</keyword>
<accession>A0ABN6U770</accession>
<dbReference type="RefSeq" id="WP_281873796.1">
    <property type="nucleotide sequence ID" value="NZ_AP026978.1"/>
</dbReference>
<dbReference type="Proteomes" id="UP001317870">
    <property type="component" value="Chromosome"/>
</dbReference>
<proteinExistence type="predicted"/>
<dbReference type="EMBL" id="AP026978">
    <property type="protein sequence ID" value="BDU00861.1"/>
    <property type="molecule type" value="Genomic_DNA"/>
</dbReference>
<evidence type="ECO:0000313" key="1">
    <source>
        <dbReference type="EMBL" id="BDU00861.1"/>
    </source>
</evidence>
<organism evidence="1 2">
    <name type="scientific">Nocardia sputorum</name>
    <dbReference type="NCBI Taxonomy" id="2984338"/>
    <lineage>
        <taxon>Bacteria</taxon>
        <taxon>Bacillati</taxon>
        <taxon>Actinomycetota</taxon>
        <taxon>Actinomycetes</taxon>
        <taxon>Mycobacteriales</taxon>
        <taxon>Nocardiaceae</taxon>
        <taxon>Nocardia</taxon>
    </lineage>
</organism>
<protein>
    <recommendedName>
        <fullName evidence="3">DUF3303 domain-containing protein</fullName>
    </recommendedName>
</protein>
<gene>
    <name evidence="1" type="ORF">IFM12276_38890</name>
</gene>
<evidence type="ECO:0000313" key="2">
    <source>
        <dbReference type="Proteomes" id="UP001317870"/>
    </source>
</evidence>
<reference evidence="1 2" key="1">
    <citation type="submission" date="2022-11" db="EMBL/GenBank/DDBJ databases">
        <title>Genome Sequencing of Nocardia sp. ON39_IFM12276 and assembly.</title>
        <authorList>
            <person name="Shimojima M."/>
            <person name="Toyokawa M."/>
            <person name="Uesaka K."/>
        </authorList>
    </citation>
    <scope>NUCLEOTIDE SEQUENCE [LARGE SCALE GENOMIC DNA]</scope>
    <source>
        <strain evidence="1 2">IFM 12276</strain>
    </source>
</reference>
<evidence type="ECO:0008006" key="3">
    <source>
        <dbReference type="Google" id="ProtNLM"/>
    </source>
</evidence>
<dbReference type="Gene3D" id="3.30.70.100">
    <property type="match status" value="1"/>
</dbReference>
<sequence>MYFMFLGWKLHKLDHTVTFDELRKWVADKARSDFTGFPGVRLKTWVSYESTGVWGAIYIVDDPEAVSMDKLPRLPNGKTGPIGVPPHFSTGWLDVETTVFGGNDPTELPLLGLVPRTTAPSVLKSDD</sequence>